<accession>A0A8K0P0D2</accession>
<feature type="chain" id="PRO_5035452838" description="Oxidoreductase-like domain-containing protein" evidence="2">
    <location>
        <begin position="20"/>
        <end position="143"/>
    </location>
</feature>
<keyword evidence="5" id="KW-1185">Reference proteome</keyword>
<feature type="region of interest" description="Disordered" evidence="1">
    <location>
        <begin position="60"/>
        <end position="81"/>
    </location>
</feature>
<organism evidence="4 5">
    <name type="scientific">Ladona fulva</name>
    <name type="common">Scarce chaser dragonfly</name>
    <name type="synonym">Libellula fulva</name>
    <dbReference type="NCBI Taxonomy" id="123851"/>
    <lineage>
        <taxon>Eukaryota</taxon>
        <taxon>Metazoa</taxon>
        <taxon>Ecdysozoa</taxon>
        <taxon>Arthropoda</taxon>
        <taxon>Hexapoda</taxon>
        <taxon>Insecta</taxon>
        <taxon>Pterygota</taxon>
        <taxon>Palaeoptera</taxon>
        <taxon>Odonata</taxon>
        <taxon>Epiprocta</taxon>
        <taxon>Anisoptera</taxon>
        <taxon>Libelluloidea</taxon>
        <taxon>Libellulidae</taxon>
        <taxon>Ladona</taxon>
    </lineage>
</organism>
<dbReference type="EMBL" id="KZ308524">
    <property type="protein sequence ID" value="KAG8231035.1"/>
    <property type="molecule type" value="Genomic_DNA"/>
</dbReference>
<dbReference type="PANTHER" id="PTHR21193:SF3">
    <property type="entry name" value="OXIDOREDUCTASE-LIKE DOMAIN-CONTAINING PROTEIN 1"/>
    <property type="match status" value="1"/>
</dbReference>
<comment type="caution">
    <text evidence="4">The sequence shown here is derived from an EMBL/GenBank/DDBJ whole genome shotgun (WGS) entry which is preliminary data.</text>
</comment>
<protein>
    <recommendedName>
        <fullName evidence="3">Oxidoreductase-like domain-containing protein</fullName>
    </recommendedName>
</protein>
<evidence type="ECO:0000259" key="3">
    <source>
        <dbReference type="Pfam" id="PF09791"/>
    </source>
</evidence>
<dbReference type="Pfam" id="PF09791">
    <property type="entry name" value="Oxidored-like"/>
    <property type="match status" value="1"/>
</dbReference>
<evidence type="ECO:0000313" key="5">
    <source>
        <dbReference type="Proteomes" id="UP000792457"/>
    </source>
</evidence>
<dbReference type="InterPro" id="IPR039251">
    <property type="entry name" value="OXLD1"/>
</dbReference>
<reference evidence="4" key="1">
    <citation type="submission" date="2013-04" db="EMBL/GenBank/DDBJ databases">
        <authorList>
            <person name="Qu J."/>
            <person name="Murali S.C."/>
            <person name="Bandaranaike D."/>
            <person name="Bellair M."/>
            <person name="Blankenburg K."/>
            <person name="Chao H."/>
            <person name="Dinh H."/>
            <person name="Doddapaneni H."/>
            <person name="Downs B."/>
            <person name="Dugan-Rocha S."/>
            <person name="Elkadiri S."/>
            <person name="Gnanaolivu R.D."/>
            <person name="Hernandez B."/>
            <person name="Javaid M."/>
            <person name="Jayaseelan J.C."/>
            <person name="Lee S."/>
            <person name="Li M."/>
            <person name="Ming W."/>
            <person name="Munidasa M."/>
            <person name="Muniz J."/>
            <person name="Nguyen L."/>
            <person name="Ongeri F."/>
            <person name="Osuji N."/>
            <person name="Pu L.-L."/>
            <person name="Puazo M."/>
            <person name="Qu C."/>
            <person name="Quiroz J."/>
            <person name="Raj R."/>
            <person name="Weissenberger G."/>
            <person name="Xin Y."/>
            <person name="Zou X."/>
            <person name="Han Y."/>
            <person name="Richards S."/>
            <person name="Worley K."/>
            <person name="Muzny D."/>
            <person name="Gibbs R."/>
        </authorList>
    </citation>
    <scope>NUCLEOTIDE SEQUENCE</scope>
    <source>
        <strain evidence="4">Sampled in the wild</strain>
    </source>
</reference>
<keyword evidence="2" id="KW-0732">Signal</keyword>
<sequence>MLIATWMFHLLRLLTNSWMYYRVITPSVELRRNMKNLFVNVKFISYNKYPKCMHLETESSGNMTSDGVENSMDDSSSTTSSQLEEPTTCCMSGCANCVWIQYAEELSKRYRDGGEKAREAIMKISDPNMKAFLLTELKSIKTE</sequence>
<dbReference type="OrthoDB" id="10064411at2759"/>
<evidence type="ECO:0000313" key="4">
    <source>
        <dbReference type="EMBL" id="KAG8231035.1"/>
    </source>
</evidence>
<evidence type="ECO:0000256" key="2">
    <source>
        <dbReference type="SAM" id="SignalP"/>
    </source>
</evidence>
<dbReference type="InterPro" id="IPR019180">
    <property type="entry name" value="Oxidoreductase-like_N"/>
</dbReference>
<dbReference type="AlphaFoldDB" id="A0A8K0P0D2"/>
<dbReference type="GO" id="GO:0005739">
    <property type="term" value="C:mitochondrion"/>
    <property type="evidence" value="ECO:0007669"/>
    <property type="project" value="TreeGrafter"/>
</dbReference>
<dbReference type="Proteomes" id="UP000792457">
    <property type="component" value="Unassembled WGS sequence"/>
</dbReference>
<reference evidence="4" key="2">
    <citation type="submission" date="2017-10" db="EMBL/GenBank/DDBJ databases">
        <title>Ladona fulva Genome sequencing and assembly.</title>
        <authorList>
            <person name="Murali S."/>
            <person name="Richards S."/>
            <person name="Bandaranaike D."/>
            <person name="Bellair M."/>
            <person name="Blankenburg K."/>
            <person name="Chao H."/>
            <person name="Dinh H."/>
            <person name="Doddapaneni H."/>
            <person name="Dugan-Rocha S."/>
            <person name="Elkadiri S."/>
            <person name="Gnanaolivu R."/>
            <person name="Hernandez B."/>
            <person name="Skinner E."/>
            <person name="Javaid M."/>
            <person name="Lee S."/>
            <person name="Li M."/>
            <person name="Ming W."/>
            <person name="Munidasa M."/>
            <person name="Muniz J."/>
            <person name="Nguyen L."/>
            <person name="Hughes D."/>
            <person name="Osuji N."/>
            <person name="Pu L.-L."/>
            <person name="Puazo M."/>
            <person name="Qu C."/>
            <person name="Quiroz J."/>
            <person name="Raj R."/>
            <person name="Weissenberger G."/>
            <person name="Xin Y."/>
            <person name="Zou X."/>
            <person name="Han Y."/>
            <person name="Worley K."/>
            <person name="Muzny D."/>
            <person name="Gibbs R."/>
        </authorList>
    </citation>
    <scope>NUCLEOTIDE SEQUENCE</scope>
    <source>
        <strain evidence="4">Sampled in the wild</strain>
    </source>
</reference>
<proteinExistence type="predicted"/>
<gene>
    <name evidence="4" type="ORF">J437_LFUL010813</name>
</gene>
<dbReference type="PANTHER" id="PTHR21193">
    <property type="entry name" value="OXIDOREDUCTASE-LIKE DOMAIN-CONTAINING PROTEIN 1"/>
    <property type="match status" value="1"/>
</dbReference>
<feature type="signal peptide" evidence="2">
    <location>
        <begin position="1"/>
        <end position="19"/>
    </location>
</feature>
<evidence type="ECO:0000256" key="1">
    <source>
        <dbReference type="SAM" id="MobiDB-lite"/>
    </source>
</evidence>
<name>A0A8K0P0D2_LADFU</name>
<feature type="domain" description="Oxidoreductase-like" evidence="3">
    <location>
        <begin position="84"/>
        <end position="116"/>
    </location>
</feature>